<evidence type="ECO:0000313" key="2">
    <source>
        <dbReference type="EMBL" id="GFR61096.1"/>
    </source>
</evidence>
<dbReference type="AlphaFoldDB" id="A0AAV4EJZ2"/>
<feature type="region of interest" description="Disordered" evidence="1">
    <location>
        <begin position="51"/>
        <end position="70"/>
    </location>
</feature>
<accession>A0AAV4EJZ2</accession>
<protein>
    <submittedName>
        <fullName evidence="2">Uncharacterized protein</fullName>
    </submittedName>
</protein>
<organism evidence="2 3">
    <name type="scientific">Elysia marginata</name>
    <dbReference type="NCBI Taxonomy" id="1093978"/>
    <lineage>
        <taxon>Eukaryota</taxon>
        <taxon>Metazoa</taxon>
        <taxon>Spiralia</taxon>
        <taxon>Lophotrochozoa</taxon>
        <taxon>Mollusca</taxon>
        <taxon>Gastropoda</taxon>
        <taxon>Heterobranchia</taxon>
        <taxon>Euthyneura</taxon>
        <taxon>Panpulmonata</taxon>
        <taxon>Sacoglossa</taxon>
        <taxon>Placobranchoidea</taxon>
        <taxon>Plakobranchidae</taxon>
        <taxon>Elysia</taxon>
    </lineage>
</organism>
<evidence type="ECO:0000313" key="3">
    <source>
        <dbReference type="Proteomes" id="UP000762676"/>
    </source>
</evidence>
<dbReference type="Pfam" id="PF03995">
    <property type="entry name" value="Inhibitor_I36"/>
    <property type="match status" value="1"/>
</dbReference>
<sequence length="70" mass="7589">MLDASSVRAARPFQLGLEVCSSSDYCLWGQTGSTGRSCSMTSRVHGQRYELGKHGAPQTARRAVNDSIKD</sequence>
<name>A0AAV4EJZ2_9GAST</name>
<evidence type="ECO:0000256" key="1">
    <source>
        <dbReference type="SAM" id="MobiDB-lite"/>
    </source>
</evidence>
<gene>
    <name evidence="2" type="ORF">ElyMa_005424900</name>
</gene>
<reference evidence="2 3" key="1">
    <citation type="journal article" date="2021" name="Elife">
        <title>Chloroplast acquisition without the gene transfer in kleptoplastic sea slugs, Plakobranchus ocellatus.</title>
        <authorList>
            <person name="Maeda T."/>
            <person name="Takahashi S."/>
            <person name="Yoshida T."/>
            <person name="Shimamura S."/>
            <person name="Takaki Y."/>
            <person name="Nagai Y."/>
            <person name="Toyoda A."/>
            <person name="Suzuki Y."/>
            <person name="Arimoto A."/>
            <person name="Ishii H."/>
            <person name="Satoh N."/>
            <person name="Nishiyama T."/>
            <person name="Hasebe M."/>
            <person name="Maruyama T."/>
            <person name="Minagawa J."/>
            <person name="Obokata J."/>
            <person name="Shigenobu S."/>
        </authorList>
    </citation>
    <scope>NUCLEOTIDE SEQUENCE [LARGE SCALE GENOMIC DNA]</scope>
</reference>
<dbReference type="EMBL" id="BMAT01010806">
    <property type="protein sequence ID" value="GFR61096.1"/>
    <property type="molecule type" value="Genomic_DNA"/>
</dbReference>
<keyword evidence="3" id="KW-1185">Reference proteome</keyword>
<comment type="caution">
    <text evidence="2">The sequence shown here is derived from an EMBL/GenBank/DDBJ whole genome shotgun (WGS) entry which is preliminary data.</text>
</comment>
<proteinExistence type="predicted"/>
<dbReference type="Proteomes" id="UP000762676">
    <property type="component" value="Unassembled WGS sequence"/>
</dbReference>